<comment type="caution">
    <text evidence="1">The sequence shown here is derived from an EMBL/GenBank/DDBJ whole genome shotgun (WGS) entry which is preliminary data.</text>
</comment>
<name>A0A419Q3Q8_CLOSI</name>
<protein>
    <submittedName>
        <fullName evidence="1">Uncharacterized protein</fullName>
    </submittedName>
</protein>
<evidence type="ECO:0000313" key="1">
    <source>
        <dbReference type="EMBL" id="KAG5453615.1"/>
    </source>
</evidence>
<dbReference type="AlphaFoldDB" id="A0A419Q3Q8"/>
<dbReference type="EMBL" id="NIRI02000010">
    <property type="protein sequence ID" value="KAG5453615.1"/>
    <property type="molecule type" value="Genomic_DNA"/>
</dbReference>
<evidence type="ECO:0000313" key="2">
    <source>
        <dbReference type="Proteomes" id="UP000286415"/>
    </source>
</evidence>
<dbReference type="PANTHER" id="PTHR22797:SF36">
    <property type="entry name" value="CASPASE RECRUITMENT DOMAIN-CONTAINING PROTEIN 6"/>
    <property type="match status" value="1"/>
</dbReference>
<dbReference type="STRING" id="79923.A0A419Q3Q8"/>
<reference evidence="1 2" key="1">
    <citation type="journal article" date="2018" name="Biotechnol. Adv.">
        <title>Improved genomic resources and new bioinformatic workflow for the carcinogenic parasite Clonorchis sinensis: Biotechnological implications.</title>
        <authorList>
            <person name="Wang D."/>
            <person name="Korhonen P.K."/>
            <person name="Gasser R.B."/>
            <person name="Young N.D."/>
        </authorList>
    </citation>
    <scope>NUCLEOTIDE SEQUENCE [LARGE SCALE GENOMIC DNA]</scope>
    <source>
        <strain evidence="1">Cs-k2</strain>
    </source>
</reference>
<dbReference type="PANTHER" id="PTHR22797">
    <property type="entry name" value="CARD6/NUCLEOLAR PROTEIN 3"/>
    <property type="match status" value="1"/>
</dbReference>
<organism evidence="1 2">
    <name type="scientific">Clonorchis sinensis</name>
    <name type="common">Chinese liver fluke</name>
    <dbReference type="NCBI Taxonomy" id="79923"/>
    <lineage>
        <taxon>Eukaryota</taxon>
        <taxon>Metazoa</taxon>
        <taxon>Spiralia</taxon>
        <taxon>Lophotrochozoa</taxon>
        <taxon>Platyhelminthes</taxon>
        <taxon>Trematoda</taxon>
        <taxon>Digenea</taxon>
        <taxon>Opisthorchiida</taxon>
        <taxon>Opisthorchiata</taxon>
        <taxon>Opisthorchiidae</taxon>
        <taxon>Clonorchis</taxon>
    </lineage>
</organism>
<dbReference type="Gene3D" id="2.160.10.20">
    <property type="entry name" value="Insect antifreeze protein"/>
    <property type="match status" value="2"/>
</dbReference>
<sequence>MNEIISYGGTLRKRDHHAEVHGCWAGRIYKRSLIRDDRAIYSVHWTNATGGASATFSKGASAVRYTMLLLSILDASGLSEDPNWQADETKINYESTMCVVLNEGQATDICGTESPDPIHCKSCASGCGKIQPSDAPLRKQSSPTSVLHMAYMNSVIVIVGDPLLSQVKSSQVKSSQVKSSQVKSSQVKSSQVKSSQVKSSQVKSSQVKSSQVKSSQVKSSQVKSSQVKSSQVKSSQVKSSQVKSSQVKSSQVKSSQVKSSQVKSSQVKSSQVKSSQVKSSQVKSSQVKSSQVKSSQVKSSQVKSSQVKSSQVKSSQVKSSQVKSSQVKSSQVKSSQVKSSQVKSSQVKSSQVKSSQVKSSQVKSSQVKSSQVKSSEVKSSQAYILTVNIQRLTHNHQCSGNVCNSGKPDCRLRWPCCPYCFHPQSLDSFLILVLDRMKSLSQNHVSQSIHRKFSHVV</sequence>
<proteinExistence type="predicted"/>
<dbReference type="Proteomes" id="UP000286415">
    <property type="component" value="Unassembled WGS sequence"/>
</dbReference>
<accession>A0A419Q3Q8</accession>
<reference evidence="1 2" key="2">
    <citation type="journal article" date="2021" name="Genomics">
        <title>High-quality reference genome for Clonorchis sinensis.</title>
        <authorList>
            <person name="Young N.D."/>
            <person name="Stroehlein A.J."/>
            <person name="Kinkar L."/>
            <person name="Wang T."/>
            <person name="Sohn W.M."/>
            <person name="Chang B.C.H."/>
            <person name="Kaur P."/>
            <person name="Weisz D."/>
            <person name="Dudchenko O."/>
            <person name="Aiden E.L."/>
            <person name="Korhonen P.K."/>
            <person name="Gasser R.B."/>
        </authorList>
    </citation>
    <scope>NUCLEOTIDE SEQUENCE [LARGE SCALE GENOMIC DNA]</scope>
    <source>
        <strain evidence="1">Cs-k2</strain>
    </source>
</reference>
<dbReference type="InterPro" id="IPR052685">
    <property type="entry name" value="Apoptosis_Repressor_CARD"/>
</dbReference>
<keyword evidence="2" id="KW-1185">Reference proteome</keyword>
<gene>
    <name evidence="1" type="ORF">CSKR_111974</name>
</gene>
<dbReference type="InParanoid" id="A0A419Q3Q8"/>